<proteinExistence type="predicted"/>
<reference evidence="2 3" key="1">
    <citation type="submission" date="2024-04" db="EMBL/GenBank/DDBJ databases">
        <title>Phyllosticta paracitricarpa is synonymous to the EU quarantine fungus P. citricarpa based on phylogenomic analyses.</title>
        <authorList>
            <consortium name="Lawrence Berkeley National Laboratory"/>
            <person name="Van Ingen-Buijs V.A."/>
            <person name="Van Westerhoven A.C."/>
            <person name="Haridas S."/>
            <person name="Skiadas P."/>
            <person name="Martin F."/>
            <person name="Groenewald J.Z."/>
            <person name="Crous P.W."/>
            <person name="Seidl M.F."/>
        </authorList>
    </citation>
    <scope>NUCLEOTIDE SEQUENCE [LARGE SCALE GENOMIC DNA]</scope>
    <source>
        <strain evidence="2 3">CBS 122670</strain>
    </source>
</reference>
<sequence length="106" mass="11857">MPVTRKTTSTRGPGLMARLRGRHNTTTTTTTTTTTRKTRTNRNPTRRTGHTTTTAPHHHKRRPSLKDKVSGAMLKLKGAVTRRPGEKAAGTRRMRGTDGRGSHRRY</sequence>
<feature type="region of interest" description="Disordered" evidence="1">
    <location>
        <begin position="1"/>
        <end position="106"/>
    </location>
</feature>
<dbReference type="EMBL" id="JBBPDW010000007">
    <property type="protein sequence ID" value="KAK7550822.1"/>
    <property type="molecule type" value="Genomic_DNA"/>
</dbReference>
<feature type="compositionally biased region" description="Polar residues" evidence="1">
    <location>
        <begin position="1"/>
        <end position="11"/>
    </location>
</feature>
<evidence type="ECO:0000313" key="3">
    <source>
        <dbReference type="Proteomes" id="UP001365128"/>
    </source>
</evidence>
<feature type="compositionally biased region" description="Basic and acidic residues" evidence="1">
    <location>
        <begin position="95"/>
        <end position="106"/>
    </location>
</feature>
<accession>A0ABR1ML97</accession>
<evidence type="ECO:0000256" key="1">
    <source>
        <dbReference type="SAM" id="MobiDB-lite"/>
    </source>
</evidence>
<dbReference type="Proteomes" id="UP001365128">
    <property type="component" value="Unassembled WGS sequence"/>
</dbReference>
<feature type="compositionally biased region" description="Low complexity" evidence="1">
    <location>
        <begin position="24"/>
        <end position="35"/>
    </location>
</feature>
<protein>
    <submittedName>
        <fullName evidence="2">Uncharacterized protein</fullName>
    </submittedName>
</protein>
<keyword evidence="3" id="KW-1185">Reference proteome</keyword>
<name>A0ABR1ML97_9PEZI</name>
<organism evidence="2 3">
    <name type="scientific">Phyllosticta citricarpa</name>
    <dbReference type="NCBI Taxonomy" id="55181"/>
    <lineage>
        <taxon>Eukaryota</taxon>
        <taxon>Fungi</taxon>
        <taxon>Dikarya</taxon>
        <taxon>Ascomycota</taxon>
        <taxon>Pezizomycotina</taxon>
        <taxon>Dothideomycetes</taxon>
        <taxon>Dothideomycetes incertae sedis</taxon>
        <taxon>Botryosphaeriales</taxon>
        <taxon>Phyllostictaceae</taxon>
        <taxon>Phyllosticta</taxon>
    </lineage>
</organism>
<comment type="caution">
    <text evidence="2">The sequence shown here is derived from an EMBL/GenBank/DDBJ whole genome shotgun (WGS) entry which is preliminary data.</text>
</comment>
<evidence type="ECO:0000313" key="2">
    <source>
        <dbReference type="EMBL" id="KAK7550822.1"/>
    </source>
</evidence>
<feature type="compositionally biased region" description="Basic residues" evidence="1">
    <location>
        <begin position="36"/>
        <end position="49"/>
    </location>
</feature>
<gene>
    <name evidence="2" type="ORF">IWX46DRAFT_638977</name>
</gene>